<reference evidence="2" key="1">
    <citation type="journal article" date="2017" name="Genome Biol.">
        <title>Comparative genomics reveals high biological diversity and specific adaptations in the industrially and medically important fungal genus Aspergillus.</title>
        <authorList>
            <person name="de Vries R.P."/>
            <person name="Riley R."/>
            <person name="Wiebenga A."/>
            <person name="Aguilar-Osorio G."/>
            <person name="Amillis S."/>
            <person name="Uchima C.A."/>
            <person name="Anderluh G."/>
            <person name="Asadollahi M."/>
            <person name="Askin M."/>
            <person name="Barry K."/>
            <person name="Battaglia E."/>
            <person name="Bayram O."/>
            <person name="Benocci T."/>
            <person name="Braus-Stromeyer S.A."/>
            <person name="Caldana C."/>
            <person name="Canovas D."/>
            <person name="Cerqueira G.C."/>
            <person name="Chen F."/>
            <person name="Chen W."/>
            <person name="Choi C."/>
            <person name="Clum A."/>
            <person name="Dos Santos R.A."/>
            <person name="Damasio A.R."/>
            <person name="Diallinas G."/>
            <person name="Emri T."/>
            <person name="Fekete E."/>
            <person name="Flipphi M."/>
            <person name="Freyberg S."/>
            <person name="Gallo A."/>
            <person name="Gournas C."/>
            <person name="Habgood R."/>
            <person name="Hainaut M."/>
            <person name="Harispe M.L."/>
            <person name="Henrissat B."/>
            <person name="Hilden K.S."/>
            <person name="Hope R."/>
            <person name="Hossain A."/>
            <person name="Karabika E."/>
            <person name="Karaffa L."/>
            <person name="Karanyi Z."/>
            <person name="Krasevec N."/>
            <person name="Kuo A."/>
            <person name="Kusch H."/>
            <person name="LaButti K."/>
            <person name="Lagendijk E.L."/>
            <person name="Lapidus A."/>
            <person name="Levasseur A."/>
            <person name="Lindquist E."/>
            <person name="Lipzen A."/>
            <person name="Logrieco A.F."/>
            <person name="MacCabe A."/>
            <person name="Maekelae M.R."/>
            <person name="Malavazi I."/>
            <person name="Melin P."/>
            <person name="Meyer V."/>
            <person name="Mielnichuk N."/>
            <person name="Miskei M."/>
            <person name="Molnar A.P."/>
            <person name="Mule G."/>
            <person name="Ngan C.Y."/>
            <person name="Orejas M."/>
            <person name="Orosz E."/>
            <person name="Ouedraogo J.P."/>
            <person name="Overkamp K.M."/>
            <person name="Park H.-S."/>
            <person name="Perrone G."/>
            <person name="Piumi F."/>
            <person name="Punt P.J."/>
            <person name="Ram A.F."/>
            <person name="Ramon A."/>
            <person name="Rauscher S."/>
            <person name="Record E."/>
            <person name="Riano-Pachon D.M."/>
            <person name="Robert V."/>
            <person name="Roehrig J."/>
            <person name="Ruller R."/>
            <person name="Salamov A."/>
            <person name="Salih N.S."/>
            <person name="Samson R.A."/>
            <person name="Sandor E."/>
            <person name="Sanguinetti M."/>
            <person name="Schuetze T."/>
            <person name="Sepcic K."/>
            <person name="Shelest E."/>
            <person name="Sherlock G."/>
            <person name="Sophianopoulou V."/>
            <person name="Squina F.M."/>
            <person name="Sun H."/>
            <person name="Susca A."/>
            <person name="Todd R.B."/>
            <person name="Tsang A."/>
            <person name="Unkles S.E."/>
            <person name="van de Wiele N."/>
            <person name="van Rossen-Uffink D."/>
            <person name="Oliveira J.V."/>
            <person name="Vesth T.C."/>
            <person name="Visser J."/>
            <person name="Yu J.-H."/>
            <person name="Zhou M."/>
            <person name="Andersen M.R."/>
            <person name="Archer D.B."/>
            <person name="Baker S.E."/>
            <person name="Benoit I."/>
            <person name="Brakhage A.A."/>
            <person name="Braus G.H."/>
            <person name="Fischer R."/>
            <person name="Frisvad J.C."/>
            <person name="Goldman G.H."/>
            <person name="Houbraken J."/>
            <person name="Oakley B."/>
            <person name="Pocsi I."/>
            <person name="Scazzocchio C."/>
            <person name="Seiboth B."/>
            <person name="vanKuyk P.A."/>
            <person name="Wortman J."/>
            <person name="Dyer P.S."/>
            <person name="Grigoriev I.V."/>
        </authorList>
    </citation>
    <scope>NUCLEOTIDE SEQUENCE [LARGE SCALE GENOMIC DNA]</scope>
    <source>
        <strain evidence="2">CBS 516.65</strain>
    </source>
</reference>
<protein>
    <submittedName>
        <fullName evidence="1">Uncharacterized protein</fullName>
    </submittedName>
</protein>
<dbReference type="VEuPathDB" id="FungiDB:ASPGLDRAFT_737601"/>
<sequence>MSLPREAAPSKLFSSQMAIFWLIPVTSSRTSSPVDLICAVRDVTAAVIWLWSSRLSWLWGGSWVGDAGGVSCAGSGPVYWFSGARLGKC</sequence>
<dbReference type="AlphaFoldDB" id="A0A1L9VXU9"/>
<dbReference type="RefSeq" id="XP_022405416.1">
    <property type="nucleotide sequence ID" value="XM_022549693.1"/>
</dbReference>
<dbReference type="GeneID" id="34465953"/>
<gene>
    <name evidence="1" type="ORF">ASPGLDRAFT_737601</name>
</gene>
<dbReference type="Proteomes" id="UP000184300">
    <property type="component" value="Unassembled WGS sequence"/>
</dbReference>
<name>A0A1L9VXU9_ASPGL</name>
<evidence type="ECO:0000313" key="1">
    <source>
        <dbReference type="EMBL" id="OJJ88740.1"/>
    </source>
</evidence>
<evidence type="ECO:0000313" key="2">
    <source>
        <dbReference type="Proteomes" id="UP000184300"/>
    </source>
</evidence>
<keyword evidence="2" id="KW-1185">Reference proteome</keyword>
<dbReference type="EMBL" id="KV878889">
    <property type="protein sequence ID" value="OJJ88740.1"/>
    <property type="molecule type" value="Genomic_DNA"/>
</dbReference>
<proteinExistence type="predicted"/>
<organism evidence="1 2">
    <name type="scientific">Aspergillus glaucus CBS 516.65</name>
    <dbReference type="NCBI Taxonomy" id="1160497"/>
    <lineage>
        <taxon>Eukaryota</taxon>
        <taxon>Fungi</taxon>
        <taxon>Dikarya</taxon>
        <taxon>Ascomycota</taxon>
        <taxon>Pezizomycotina</taxon>
        <taxon>Eurotiomycetes</taxon>
        <taxon>Eurotiomycetidae</taxon>
        <taxon>Eurotiales</taxon>
        <taxon>Aspergillaceae</taxon>
        <taxon>Aspergillus</taxon>
        <taxon>Aspergillus subgen. Aspergillus</taxon>
    </lineage>
</organism>
<accession>A0A1L9VXU9</accession>